<evidence type="ECO:0000313" key="10">
    <source>
        <dbReference type="Proteomes" id="UP001221597"/>
    </source>
</evidence>
<keyword evidence="9" id="KW-0282">Flagellum</keyword>
<keyword evidence="9" id="KW-0966">Cell projection</keyword>
<feature type="region of interest" description="Disordered" evidence="8">
    <location>
        <begin position="89"/>
        <end position="117"/>
    </location>
</feature>
<evidence type="ECO:0000256" key="6">
    <source>
        <dbReference type="ARBA" id="ARBA00093785"/>
    </source>
</evidence>
<proteinExistence type="inferred from homology"/>
<comment type="subcellular location">
    <subcellularLocation>
        <location evidence="1">Cytoplasm</location>
        <location evidence="1">Cytosol</location>
    </subcellularLocation>
</comment>
<dbReference type="InterPro" id="IPR008622">
    <property type="entry name" value="FliT"/>
</dbReference>
<evidence type="ECO:0000256" key="2">
    <source>
        <dbReference type="ARBA" id="ARBA00022490"/>
    </source>
</evidence>
<protein>
    <recommendedName>
        <fullName evidence="7">Flagellar protein FliT</fullName>
    </recommendedName>
</protein>
<evidence type="ECO:0000256" key="3">
    <source>
        <dbReference type="ARBA" id="ARBA00022795"/>
    </source>
</evidence>
<keyword evidence="9" id="KW-0969">Cilium</keyword>
<comment type="similarity">
    <text evidence="6">Belongs to the bacillales FliT family.</text>
</comment>
<reference evidence="9 10" key="1">
    <citation type="submission" date="2023-04" db="EMBL/GenBank/DDBJ databases">
        <title>Genome sequence of Halobacillus naozhouensis KACC 21980.</title>
        <authorList>
            <person name="Kim S."/>
            <person name="Heo J."/>
            <person name="Kwon S.-W."/>
        </authorList>
    </citation>
    <scope>NUCLEOTIDE SEQUENCE [LARGE SCALE GENOMIC DNA]</scope>
    <source>
        <strain evidence="9 10">KCTC 13234</strain>
    </source>
</reference>
<evidence type="ECO:0000256" key="7">
    <source>
        <dbReference type="ARBA" id="ARBA00093797"/>
    </source>
</evidence>
<evidence type="ECO:0000256" key="4">
    <source>
        <dbReference type="ARBA" id="ARBA00023186"/>
    </source>
</evidence>
<sequence>MAVWEQFVSITEQLDEIVQQKVTDQNREAMITQIDELLDGREQILPVLTKPQTSREQDIVNQVLQREPTINQRLEHILNELKVDLRNMKKQRSSKQRYTNPYQSVSGYDGMFMDHKK</sequence>
<keyword evidence="2" id="KW-0963">Cytoplasm</keyword>
<evidence type="ECO:0000256" key="5">
    <source>
        <dbReference type="ARBA" id="ARBA00093765"/>
    </source>
</evidence>
<evidence type="ECO:0000256" key="8">
    <source>
        <dbReference type="SAM" id="MobiDB-lite"/>
    </source>
</evidence>
<evidence type="ECO:0000313" key="9">
    <source>
        <dbReference type="EMBL" id="WFT73770.1"/>
    </source>
</evidence>
<gene>
    <name evidence="9" type="ORF">P9989_15540</name>
</gene>
<evidence type="ECO:0000256" key="1">
    <source>
        <dbReference type="ARBA" id="ARBA00004514"/>
    </source>
</evidence>
<keyword evidence="4" id="KW-0143">Chaperone</keyword>
<organism evidence="9 10">
    <name type="scientific">Halobacillus naozhouensis</name>
    <dbReference type="NCBI Taxonomy" id="554880"/>
    <lineage>
        <taxon>Bacteria</taxon>
        <taxon>Bacillati</taxon>
        <taxon>Bacillota</taxon>
        <taxon>Bacilli</taxon>
        <taxon>Bacillales</taxon>
        <taxon>Bacillaceae</taxon>
        <taxon>Halobacillus</taxon>
    </lineage>
</organism>
<comment type="function">
    <text evidence="5">May act as an export chaperone for the filament capping protein FliD.</text>
</comment>
<dbReference type="RefSeq" id="WP_283075777.1">
    <property type="nucleotide sequence ID" value="NZ_CP121671.1"/>
</dbReference>
<keyword evidence="10" id="KW-1185">Reference proteome</keyword>
<accession>A0ABY8IUI6</accession>
<name>A0ABY8IUI6_9BACI</name>
<dbReference type="Pfam" id="PF05400">
    <property type="entry name" value="FliT"/>
    <property type="match status" value="1"/>
</dbReference>
<dbReference type="Proteomes" id="UP001221597">
    <property type="component" value="Chromosome"/>
</dbReference>
<keyword evidence="3" id="KW-1005">Bacterial flagellum biogenesis</keyword>
<dbReference type="EMBL" id="CP121671">
    <property type="protein sequence ID" value="WFT73770.1"/>
    <property type="molecule type" value="Genomic_DNA"/>
</dbReference>
<feature type="compositionally biased region" description="Polar residues" evidence="8">
    <location>
        <begin position="96"/>
        <end position="106"/>
    </location>
</feature>